<evidence type="ECO:0000256" key="2">
    <source>
        <dbReference type="ARBA" id="ARBA00023157"/>
    </source>
</evidence>
<evidence type="ECO:0000256" key="1">
    <source>
        <dbReference type="ARBA" id="ARBA00008987"/>
    </source>
</evidence>
<dbReference type="Proteomes" id="UP000774617">
    <property type="component" value="Unassembled WGS sequence"/>
</dbReference>
<accession>A0ABQ8FYF3</accession>
<dbReference type="InterPro" id="IPR005746">
    <property type="entry name" value="Thioredoxin"/>
</dbReference>
<keyword evidence="5" id="KW-1185">Reference proteome</keyword>
<dbReference type="SUPFAM" id="SSF52833">
    <property type="entry name" value="Thioredoxin-like"/>
    <property type="match status" value="1"/>
</dbReference>
<dbReference type="InterPro" id="IPR036249">
    <property type="entry name" value="Thioredoxin-like_sf"/>
</dbReference>
<dbReference type="NCBIfam" id="TIGR01068">
    <property type="entry name" value="thioredoxin"/>
    <property type="match status" value="1"/>
</dbReference>
<sequence>MSFTASTFRRSLLTAAPRLRAPVATVSRASSPLSRIQPTFRSTRLFSATAKSNMPVHNLQSKSDWDSALKEPELVVLDCFATWCGPCKVIAPQVVKFSEAYPNAKFYKLDVDEVPDVAQELGIRAMPTFLLFKGGEKVDEVVGANPKALQAAIEKHVGAA</sequence>
<evidence type="ECO:0000259" key="3">
    <source>
        <dbReference type="PROSITE" id="PS51352"/>
    </source>
</evidence>
<dbReference type="EMBL" id="JAGTJR010000045">
    <property type="protein sequence ID" value="KAH7030164.1"/>
    <property type="molecule type" value="Genomic_DNA"/>
</dbReference>
<dbReference type="InterPro" id="IPR017937">
    <property type="entry name" value="Thioredoxin_CS"/>
</dbReference>
<organism evidence="4 5">
    <name type="scientific">Macrophomina phaseolina</name>
    <dbReference type="NCBI Taxonomy" id="35725"/>
    <lineage>
        <taxon>Eukaryota</taxon>
        <taxon>Fungi</taxon>
        <taxon>Dikarya</taxon>
        <taxon>Ascomycota</taxon>
        <taxon>Pezizomycotina</taxon>
        <taxon>Dothideomycetes</taxon>
        <taxon>Dothideomycetes incertae sedis</taxon>
        <taxon>Botryosphaeriales</taxon>
        <taxon>Botryosphaeriaceae</taxon>
        <taxon>Macrophomina</taxon>
    </lineage>
</organism>
<evidence type="ECO:0000313" key="5">
    <source>
        <dbReference type="Proteomes" id="UP000774617"/>
    </source>
</evidence>
<reference evidence="4 5" key="1">
    <citation type="journal article" date="2021" name="Nat. Commun.">
        <title>Genetic determinants of endophytism in the Arabidopsis root mycobiome.</title>
        <authorList>
            <person name="Mesny F."/>
            <person name="Miyauchi S."/>
            <person name="Thiergart T."/>
            <person name="Pickel B."/>
            <person name="Atanasova L."/>
            <person name="Karlsson M."/>
            <person name="Huettel B."/>
            <person name="Barry K.W."/>
            <person name="Haridas S."/>
            <person name="Chen C."/>
            <person name="Bauer D."/>
            <person name="Andreopoulos W."/>
            <person name="Pangilinan J."/>
            <person name="LaButti K."/>
            <person name="Riley R."/>
            <person name="Lipzen A."/>
            <person name="Clum A."/>
            <person name="Drula E."/>
            <person name="Henrissat B."/>
            <person name="Kohler A."/>
            <person name="Grigoriev I.V."/>
            <person name="Martin F.M."/>
            <person name="Hacquard S."/>
        </authorList>
    </citation>
    <scope>NUCLEOTIDE SEQUENCE [LARGE SCALE GENOMIC DNA]</scope>
    <source>
        <strain evidence="4 5">MPI-SDFR-AT-0080</strain>
    </source>
</reference>
<dbReference type="PROSITE" id="PS00194">
    <property type="entry name" value="THIOREDOXIN_1"/>
    <property type="match status" value="1"/>
</dbReference>
<name>A0ABQ8FYF3_9PEZI</name>
<dbReference type="PANTHER" id="PTHR46115">
    <property type="entry name" value="THIOREDOXIN-LIKE PROTEIN 1"/>
    <property type="match status" value="1"/>
</dbReference>
<dbReference type="Gene3D" id="3.40.30.10">
    <property type="entry name" value="Glutaredoxin"/>
    <property type="match status" value="1"/>
</dbReference>
<evidence type="ECO:0000313" key="4">
    <source>
        <dbReference type="EMBL" id="KAH7030164.1"/>
    </source>
</evidence>
<dbReference type="InterPro" id="IPR013766">
    <property type="entry name" value="Thioredoxin_domain"/>
</dbReference>
<dbReference type="PROSITE" id="PS51352">
    <property type="entry name" value="THIOREDOXIN_2"/>
    <property type="match status" value="1"/>
</dbReference>
<dbReference type="CDD" id="cd02947">
    <property type="entry name" value="TRX_family"/>
    <property type="match status" value="1"/>
</dbReference>
<comment type="similarity">
    <text evidence="1">Belongs to the thioredoxin family.</text>
</comment>
<dbReference type="Pfam" id="PF00085">
    <property type="entry name" value="Thioredoxin"/>
    <property type="match status" value="1"/>
</dbReference>
<proteinExistence type="inferred from homology"/>
<protein>
    <submittedName>
        <fullName evidence="4">Thioredoxin-like protein</fullName>
    </submittedName>
</protein>
<feature type="domain" description="Thioredoxin" evidence="3">
    <location>
        <begin position="31"/>
        <end position="158"/>
    </location>
</feature>
<comment type="caution">
    <text evidence="4">The sequence shown here is derived from an EMBL/GenBank/DDBJ whole genome shotgun (WGS) entry which is preliminary data.</text>
</comment>
<keyword evidence="2" id="KW-1015">Disulfide bond</keyword>
<gene>
    <name evidence="4" type="ORF">B0J12DRAFT_713933</name>
</gene>
<dbReference type="PRINTS" id="PR00421">
    <property type="entry name" value="THIOREDOXIN"/>
</dbReference>